<organism evidence="1 2">
    <name type="scientific">Violaceomyces palustris</name>
    <dbReference type="NCBI Taxonomy" id="1673888"/>
    <lineage>
        <taxon>Eukaryota</taxon>
        <taxon>Fungi</taxon>
        <taxon>Dikarya</taxon>
        <taxon>Basidiomycota</taxon>
        <taxon>Ustilaginomycotina</taxon>
        <taxon>Ustilaginomycetes</taxon>
        <taxon>Violaceomycetales</taxon>
        <taxon>Violaceomycetaceae</taxon>
        <taxon>Violaceomyces</taxon>
    </lineage>
</organism>
<keyword evidence="2" id="KW-1185">Reference proteome</keyword>
<protein>
    <submittedName>
        <fullName evidence="1">Uncharacterized protein</fullName>
    </submittedName>
</protein>
<sequence>MWSRVSYATLARAYLCPKPSPLAISSPLTSAFPLVLQCESFAHTKTRLTSSSISERHVDISFSLRPQATYKGHRLNRGEVVQQDLLSYLDHDSSQR</sequence>
<name>A0ACD0P715_9BASI</name>
<dbReference type="EMBL" id="KZ819706">
    <property type="protein sequence ID" value="PWN53875.1"/>
    <property type="molecule type" value="Genomic_DNA"/>
</dbReference>
<dbReference type="Proteomes" id="UP000245626">
    <property type="component" value="Unassembled WGS sequence"/>
</dbReference>
<reference evidence="1 2" key="1">
    <citation type="journal article" date="2018" name="Mol. Biol. Evol.">
        <title>Broad Genomic Sampling Reveals a Smut Pathogenic Ancestry of the Fungal Clade Ustilaginomycotina.</title>
        <authorList>
            <person name="Kijpornyongpan T."/>
            <person name="Mondo S.J."/>
            <person name="Barry K."/>
            <person name="Sandor L."/>
            <person name="Lee J."/>
            <person name="Lipzen A."/>
            <person name="Pangilinan J."/>
            <person name="LaButti K."/>
            <person name="Hainaut M."/>
            <person name="Henrissat B."/>
            <person name="Grigoriev I.V."/>
            <person name="Spatafora J.W."/>
            <person name="Aime M.C."/>
        </authorList>
    </citation>
    <scope>NUCLEOTIDE SEQUENCE [LARGE SCALE GENOMIC DNA]</scope>
    <source>
        <strain evidence="1 2">SA 807</strain>
    </source>
</reference>
<proteinExistence type="predicted"/>
<accession>A0ACD0P715</accession>
<evidence type="ECO:0000313" key="1">
    <source>
        <dbReference type="EMBL" id="PWN53875.1"/>
    </source>
</evidence>
<evidence type="ECO:0000313" key="2">
    <source>
        <dbReference type="Proteomes" id="UP000245626"/>
    </source>
</evidence>
<gene>
    <name evidence="1" type="ORF">IE53DRAFT_90859</name>
</gene>